<evidence type="ECO:0000313" key="2">
    <source>
        <dbReference type="Proteomes" id="UP001610446"/>
    </source>
</evidence>
<dbReference type="Gene3D" id="3.90.660.20">
    <property type="entry name" value="Protoporphyrinogen oxidase, mitochondrial, domain 2"/>
    <property type="match status" value="1"/>
</dbReference>
<organism evidence="1 2">
    <name type="scientific">Aspergillus pseudoustus</name>
    <dbReference type="NCBI Taxonomy" id="1810923"/>
    <lineage>
        <taxon>Eukaryota</taxon>
        <taxon>Fungi</taxon>
        <taxon>Dikarya</taxon>
        <taxon>Ascomycota</taxon>
        <taxon>Pezizomycotina</taxon>
        <taxon>Eurotiomycetes</taxon>
        <taxon>Eurotiomycetidae</taxon>
        <taxon>Eurotiales</taxon>
        <taxon>Aspergillaceae</taxon>
        <taxon>Aspergillus</taxon>
        <taxon>Aspergillus subgen. Nidulantes</taxon>
    </lineage>
</organism>
<dbReference type="SUPFAM" id="SSF51905">
    <property type="entry name" value="FAD/NAD(P)-binding domain"/>
    <property type="match status" value="1"/>
</dbReference>
<dbReference type="Gene3D" id="1.10.3110.10">
    <property type="entry name" value="protoporphyrinogen ix oxidase, domain 3"/>
    <property type="match status" value="1"/>
</dbReference>
<protein>
    <recommendedName>
        <fullName evidence="3">Amine oxidase domain-containing protein</fullName>
    </recommendedName>
</protein>
<dbReference type="InterPro" id="IPR036188">
    <property type="entry name" value="FAD/NAD-bd_sf"/>
</dbReference>
<dbReference type="Gene3D" id="3.50.50.60">
    <property type="entry name" value="FAD/NAD(P)-binding domain"/>
    <property type="match status" value="1"/>
</dbReference>
<evidence type="ECO:0000313" key="1">
    <source>
        <dbReference type="EMBL" id="KAL2857897.1"/>
    </source>
</evidence>
<keyword evidence="2" id="KW-1185">Reference proteome</keyword>
<proteinExistence type="predicted"/>
<sequence>MALSEPRKVAIIGGGLTGVASFWALQSSRHDVYLFEASPALGGHMKSFLFESRGNQVQVDLEPPTFNPEACPNLVSLLYYLKIPTTSVPFTFGALDESSVTKWHISILRSIFLCPQILCKLETYRLLLDVLSLRYLGADALVSPASEFVGAEYLADNYLAEKGYSNNFRDRYLTPLLSMLWRTNAGRYLPHIPIKALARSLRDHQLLSTCELIPRWRRIDPGVRHLIEAMVRHLPHDKVYLQTKVHKVTQHSTSQYDLLTSGDKQSHVKDFDHVIFTVDGPEILQLLGPTIDAEEKDILRSLSVTRNIAILHSENSPMGENAVPGHNYIMASRNRQKPDFVPPMTCLTYDVNALQDISTSRFGDVLITLNPLSPPHPSLVQGVWEFTEPEPTAGSLEAQSRLPLIQNKRGLSYGFCWTGRGVLEDAITSGLRMAVEDLGATIPFNVVSHSEPLGTTDCSKRRPGIRIHLIKTALQALRVLVVALEIILLLLGRVHTPGSKARARLSLSRILRPS</sequence>
<gene>
    <name evidence="1" type="ORF">BJY01DRAFT_69744</name>
</gene>
<evidence type="ECO:0008006" key="3">
    <source>
        <dbReference type="Google" id="ProtNLM"/>
    </source>
</evidence>
<dbReference type="Proteomes" id="UP001610446">
    <property type="component" value="Unassembled WGS sequence"/>
</dbReference>
<dbReference type="PANTHER" id="PTHR42923">
    <property type="entry name" value="PROTOPORPHYRINOGEN OXIDASE"/>
    <property type="match status" value="1"/>
</dbReference>
<reference evidence="1 2" key="1">
    <citation type="submission" date="2024-07" db="EMBL/GenBank/DDBJ databases">
        <title>Section-level genome sequencing and comparative genomics of Aspergillus sections Usti and Cavernicolus.</title>
        <authorList>
            <consortium name="Lawrence Berkeley National Laboratory"/>
            <person name="Nybo J.L."/>
            <person name="Vesth T.C."/>
            <person name="Theobald S."/>
            <person name="Frisvad J.C."/>
            <person name="Larsen T.O."/>
            <person name="Kjaerboelling I."/>
            <person name="Rothschild-Mancinelli K."/>
            <person name="Lyhne E.K."/>
            <person name="Kogle M.E."/>
            <person name="Barry K."/>
            <person name="Clum A."/>
            <person name="Na H."/>
            <person name="Ledsgaard L."/>
            <person name="Lin J."/>
            <person name="Lipzen A."/>
            <person name="Kuo A."/>
            <person name="Riley R."/>
            <person name="Mondo S."/>
            <person name="Labutti K."/>
            <person name="Haridas S."/>
            <person name="Pangalinan J."/>
            <person name="Salamov A.A."/>
            <person name="Simmons B.A."/>
            <person name="Magnuson J.K."/>
            <person name="Chen J."/>
            <person name="Drula E."/>
            <person name="Henrissat B."/>
            <person name="Wiebenga A."/>
            <person name="Lubbers R.J."/>
            <person name="Gomes A.C."/>
            <person name="Makela M.R."/>
            <person name="Stajich J."/>
            <person name="Grigoriev I.V."/>
            <person name="Mortensen U.H."/>
            <person name="De Vries R.P."/>
            <person name="Baker S.E."/>
            <person name="Andersen M.R."/>
        </authorList>
    </citation>
    <scope>NUCLEOTIDE SEQUENCE [LARGE SCALE GENOMIC DNA]</scope>
    <source>
        <strain evidence="1 2">CBS 123904</strain>
    </source>
</reference>
<name>A0ABR4L0M2_9EURO</name>
<comment type="caution">
    <text evidence="1">The sequence shown here is derived from an EMBL/GenBank/DDBJ whole genome shotgun (WGS) entry which is preliminary data.</text>
</comment>
<dbReference type="EMBL" id="JBFXLU010000002">
    <property type="protein sequence ID" value="KAL2857897.1"/>
    <property type="molecule type" value="Genomic_DNA"/>
</dbReference>
<dbReference type="PANTHER" id="PTHR42923:SF17">
    <property type="entry name" value="AMINE OXIDASE DOMAIN-CONTAINING PROTEIN"/>
    <property type="match status" value="1"/>
</dbReference>
<dbReference type="InterPro" id="IPR050464">
    <property type="entry name" value="Zeta_carotene_desat/Oxidored"/>
</dbReference>
<dbReference type="Pfam" id="PF13450">
    <property type="entry name" value="NAD_binding_8"/>
    <property type="match status" value="1"/>
</dbReference>
<accession>A0ABR4L0M2</accession>